<evidence type="ECO:0000313" key="1">
    <source>
        <dbReference type="EMBL" id="MBX6979274.1"/>
    </source>
</evidence>
<comment type="caution">
    <text evidence="1">The sequence shown here is derived from an EMBL/GenBank/DDBJ whole genome shotgun (WGS) entry which is preliminary data.</text>
</comment>
<protein>
    <submittedName>
        <fullName evidence="1">Uncharacterized protein</fullName>
    </submittedName>
</protein>
<dbReference type="RefSeq" id="WP_131680274.1">
    <property type="nucleotide sequence ID" value="NZ_SHCZ01000007.1"/>
</dbReference>
<dbReference type="AlphaFoldDB" id="A0AAP2JUN3"/>
<gene>
    <name evidence="1" type="ORF">EX242_03210</name>
</gene>
<reference evidence="1" key="1">
    <citation type="submission" date="2019-02" db="EMBL/GenBank/DDBJ databases">
        <title>Genomic characterization of isolates from hospital effluents in KZN, South Africa.</title>
        <authorList>
            <person name="Ntshobeni N."/>
            <person name="Allam M."/>
            <person name="Ismail A."/>
            <person name="Amoako D."/>
            <person name="Essack S."/>
            <person name="Chenia H."/>
        </authorList>
    </citation>
    <scope>NUCLEOTIDE SEQUENCE</scope>
    <source>
        <strain evidence="1">AFE97_S1</strain>
    </source>
</reference>
<name>A0AAP2JUN3_PRORE</name>
<dbReference type="Proteomes" id="UP000824410">
    <property type="component" value="Unassembled WGS sequence"/>
</dbReference>
<evidence type="ECO:0000313" key="2">
    <source>
        <dbReference type="Proteomes" id="UP000824410"/>
    </source>
</evidence>
<proteinExistence type="predicted"/>
<accession>A0AAP2JUN3</accession>
<dbReference type="EMBL" id="SHDO01000004">
    <property type="protein sequence ID" value="MBX6979274.1"/>
    <property type="molecule type" value="Genomic_DNA"/>
</dbReference>
<sequence length="444" mass="50237">MKLGLGFAPSEAPGHRVTPLIVCWFSFLSWNLPFSIYTNIKTNKGINIMHKCIYTKEEFESASKEHILQNFLGPKWVSKEIVSNSAQEIFGKEIDLAFSKPFEFIRNQIDAKTSRGRDAPTIKKLRGDDSSVIDLRPRGKPEYAEPKIVTTELENGRTSVQVLCADPSMLPWAYKKFIEMFPNSGVTQENFLSNYKQKSGLMNESFPVNISFGGKDYFRGAMKSVFNLLGINDKELALQEIFDPVRNFILKGVGESHEFVSWPKETASRLPTLSDFSHLIAVYSNGTSVEGFMRLYGCIEHLFKLTDEYDGEPFCYSFLVDPLRLSSTCEIRNSVEVTTLSLPSFDSGTNLPNESTWAFYRSAIQNFGIAVSKYNLTLDFLKKIKEKLKESGMSDQDSAGICDGFKPILFQKLREINDQNQSEISSFIIDYLASVTMHKQMPQG</sequence>
<organism evidence="1 2">
    <name type="scientific">Providencia rettgeri</name>
    <dbReference type="NCBI Taxonomy" id="587"/>
    <lineage>
        <taxon>Bacteria</taxon>
        <taxon>Pseudomonadati</taxon>
        <taxon>Pseudomonadota</taxon>
        <taxon>Gammaproteobacteria</taxon>
        <taxon>Enterobacterales</taxon>
        <taxon>Morganellaceae</taxon>
        <taxon>Providencia</taxon>
    </lineage>
</organism>